<dbReference type="STRING" id="93759.A0A1R3JUJ4"/>
<dbReference type="InterPro" id="IPR006702">
    <property type="entry name" value="CASP_dom"/>
</dbReference>
<keyword evidence="7 13" id="KW-1133">Transmembrane helix</keyword>
<evidence type="ECO:0000256" key="6">
    <source>
        <dbReference type="ARBA" id="ARBA00022692"/>
    </source>
</evidence>
<evidence type="ECO:0000256" key="12">
    <source>
        <dbReference type="ARBA" id="ARBA00023242"/>
    </source>
</evidence>
<evidence type="ECO:0000256" key="13">
    <source>
        <dbReference type="RuleBase" id="RU361233"/>
    </source>
</evidence>
<keyword evidence="12" id="KW-0539">Nucleus</keyword>
<dbReference type="GO" id="GO:0046983">
    <property type="term" value="F:protein dimerization activity"/>
    <property type="evidence" value="ECO:0007669"/>
    <property type="project" value="InterPro"/>
</dbReference>
<dbReference type="PROSITE" id="PS50888">
    <property type="entry name" value="BHLH"/>
    <property type="match status" value="1"/>
</dbReference>
<feature type="domain" description="BHLH" evidence="15">
    <location>
        <begin position="213"/>
        <end position="265"/>
    </location>
</feature>
<feature type="coiled-coil region" evidence="14">
    <location>
        <begin position="255"/>
        <end position="285"/>
    </location>
</feature>
<dbReference type="Pfam" id="PF04535">
    <property type="entry name" value="CASP_dom"/>
    <property type="match status" value="1"/>
</dbReference>
<dbReference type="OrthoDB" id="1898688at2759"/>
<dbReference type="PANTHER" id="PTHR36488">
    <property type="entry name" value="CASP-LIKE PROTEIN 1U1"/>
    <property type="match status" value="1"/>
</dbReference>
<keyword evidence="9" id="KW-0238">DNA-binding</keyword>
<evidence type="ECO:0000256" key="7">
    <source>
        <dbReference type="ARBA" id="ARBA00022989"/>
    </source>
</evidence>
<evidence type="ECO:0000256" key="9">
    <source>
        <dbReference type="ARBA" id="ARBA00023125"/>
    </source>
</evidence>
<comment type="subunit">
    <text evidence="4 13">Homodimer and heterodimers.</text>
</comment>
<dbReference type="SUPFAM" id="SSF47459">
    <property type="entry name" value="HLH, helix-loop-helix DNA-binding domain"/>
    <property type="match status" value="1"/>
</dbReference>
<dbReference type="GO" id="GO:0005634">
    <property type="term" value="C:nucleus"/>
    <property type="evidence" value="ECO:0007669"/>
    <property type="project" value="UniProtKB-SubCell"/>
</dbReference>
<dbReference type="InterPro" id="IPR036638">
    <property type="entry name" value="HLH_DNA-bd_sf"/>
</dbReference>
<evidence type="ECO:0000256" key="3">
    <source>
        <dbReference type="ARBA" id="ARBA00007651"/>
    </source>
</evidence>
<comment type="similarity">
    <text evidence="3 13">Belongs to the Casparian strip membrane proteins (CASP) family.</text>
</comment>
<evidence type="ECO:0000313" key="17">
    <source>
        <dbReference type="Proteomes" id="UP000187203"/>
    </source>
</evidence>
<reference evidence="17" key="1">
    <citation type="submission" date="2013-09" db="EMBL/GenBank/DDBJ databases">
        <title>Corchorus olitorius genome sequencing.</title>
        <authorList>
            <person name="Alam M."/>
            <person name="Haque M.S."/>
            <person name="Islam M.S."/>
            <person name="Emdad E.M."/>
            <person name="Islam M.M."/>
            <person name="Ahmed B."/>
            <person name="Halim A."/>
            <person name="Hossen Q.M.M."/>
            <person name="Hossain M.Z."/>
            <person name="Ahmed R."/>
            <person name="Khan M.M."/>
            <person name="Islam R."/>
            <person name="Rashid M.M."/>
            <person name="Khan S.A."/>
            <person name="Rahman M.S."/>
            <person name="Alam M."/>
            <person name="Yahiya A.S."/>
            <person name="Khan M.S."/>
            <person name="Azam M.S."/>
            <person name="Haque T."/>
            <person name="Lashkar M.Z.H."/>
            <person name="Akhand A.I."/>
            <person name="Morshed G."/>
            <person name="Roy S."/>
            <person name="Uddin K.S."/>
            <person name="Rabeya T."/>
            <person name="Hossain A.S."/>
            <person name="Chowdhury A."/>
            <person name="Snigdha A.R."/>
            <person name="Mortoza M.S."/>
            <person name="Matin S.A."/>
            <person name="Hoque S.M.E."/>
            <person name="Islam M.K."/>
            <person name="Roy D.K."/>
            <person name="Haider R."/>
            <person name="Moosa M.M."/>
            <person name="Elias S.M."/>
            <person name="Hasan A.M."/>
            <person name="Jahan S."/>
            <person name="Shafiuddin M."/>
            <person name="Mahmood N."/>
            <person name="Shommy N.S."/>
        </authorList>
    </citation>
    <scope>NUCLEOTIDE SEQUENCE [LARGE SCALE GENOMIC DNA]</scope>
    <source>
        <strain evidence="17">cv. O-4</strain>
    </source>
</reference>
<keyword evidence="8" id="KW-0805">Transcription regulation</keyword>
<feature type="transmembrane region" description="Helical" evidence="13">
    <location>
        <begin position="78"/>
        <end position="100"/>
    </location>
</feature>
<keyword evidence="6 13" id="KW-0812">Transmembrane</keyword>
<evidence type="ECO:0000259" key="15">
    <source>
        <dbReference type="PROSITE" id="PS50888"/>
    </source>
</evidence>
<feature type="transmembrane region" description="Helical" evidence="13">
    <location>
        <begin position="27"/>
        <end position="46"/>
    </location>
</feature>
<evidence type="ECO:0000256" key="10">
    <source>
        <dbReference type="ARBA" id="ARBA00023136"/>
    </source>
</evidence>
<dbReference type="GO" id="GO:0003677">
    <property type="term" value="F:DNA binding"/>
    <property type="evidence" value="ECO:0007669"/>
    <property type="project" value="UniProtKB-KW"/>
</dbReference>
<proteinExistence type="inferred from homology"/>
<evidence type="ECO:0000256" key="2">
    <source>
        <dbReference type="ARBA" id="ARBA00004651"/>
    </source>
</evidence>
<dbReference type="InterPro" id="IPR006459">
    <property type="entry name" value="CASP/CASPL"/>
</dbReference>
<keyword evidence="11" id="KW-0804">Transcription</keyword>
<feature type="transmembrane region" description="Helical" evidence="13">
    <location>
        <begin position="112"/>
        <end position="139"/>
    </location>
</feature>
<accession>A0A1R3JUJ4</accession>
<protein>
    <recommendedName>
        <fullName evidence="13">CASP-like protein</fullName>
    </recommendedName>
</protein>
<dbReference type="CDD" id="cd11393">
    <property type="entry name" value="bHLH_AtbHLH_like"/>
    <property type="match status" value="1"/>
</dbReference>
<evidence type="ECO:0000256" key="8">
    <source>
        <dbReference type="ARBA" id="ARBA00023015"/>
    </source>
</evidence>
<dbReference type="NCBIfam" id="TIGR01569">
    <property type="entry name" value="A_tha_TIGR01569"/>
    <property type="match status" value="1"/>
</dbReference>
<keyword evidence="5 13" id="KW-1003">Cell membrane</keyword>
<gene>
    <name evidence="16" type="ORF">COLO4_13922</name>
</gene>
<dbReference type="GO" id="GO:0005886">
    <property type="term" value="C:plasma membrane"/>
    <property type="evidence" value="ECO:0007669"/>
    <property type="project" value="UniProtKB-SubCell"/>
</dbReference>
<evidence type="ECO:0000313" key="16">
    <source>
        <dbReference type="EMBL" id="OMO98421.1"/>
    </source>
</evidence>
<evidence type="ECO:0000256" key="4">
    <source>
        <dbReference type="ARBA" id="ARBA00011489"/>
    </source>
</evidence>
<dbReference type="Proteomes" id="UP000187203">
    <property type="component" value="Unassembled WGS sequence"/>
</dbReference>
<name>A0A1R3JUJ4_9ROSI</name>
<comment type="subcellular location">
    <subcellularLocation>
        <location evidence="2 13">Cell membrane</location>
        <topology evidence="2 13">Multi-pass membrane protein</topology>
    </subcellularLocation>
    <subcellularLocation>
        <location evidence="1">Nucleus</location>
    </subcellularLocation>
</comment>
<organism evidence="16 17">
    <name type="scientific">Corchorus olitorius</name>
    <dbReference type="NCBI Taxonomy" id="93759"/>
    <lineage>
        <taxon>Eukaryota</taxon>
        <taxon>Viridiplantae</taxon>
        <taxon>Streptophyta</taxon>
        <taxon>Embryophyta</taxon>
        <taxon>Tracheophyta</taxon>
        <taxon>Spermatophyta</taxon>
        <taxon>Magnoliopsida</taxon>
        <taxon>eudicotyledons</taxon>
        <taxon>Gunneridae</taxon>
        <taxon>Pentapetalae</taxon>
        <taxon>rosids</taxon>
        <taxon>malvids</taxon>
        <taxon>Malvales</taxon>
        <taxon>Malvaceae</taxon>
        <taxon>Grewioideae</taxon>
        <taxon>Apeibeae</taxon>
        <taxon>Corchorus</taxon>
    </lineage>
</organism>
<dbReference type="EMBL" id="AWUE01015337">
    <property type="protein sequence ID" value="OMO98421.1"/>
    <property type="molecule type" value="Genomic_DNA"/>
</dbReference>
<dbReference type="Gene3D" id="4.10.280.10">
    <property type="entry name" value="Helix-loop-helix DNA-binding domain"/>
    <property type="match status" value="1"/>
</dbReference>
<sequence>MESQNNTKMSGNDGKQFMSRKVSNCDLILRVLALLLTLVSAIVLGVNRQTKVVPVQIAPNLPPVNVAAQAKWHYLSAFVYSFVSNIIACSYAAISILIAMGTRNGKKGLAAIIILLDLIMVALLFSSNGAALAIGLMGYKGNSHVQWNKVCNVFDKFCDQVAVAVVLSLLGYSDKLIPPLSQFSPLETAAAAIVDEIEKGSCRPKEANTNKKLIVTGSMKKERDRRGKMAENYDLLQSMLPTLTLLPKANREMILAETTTYIQSLEKEIKRLEELNKNSSSDQAKLLKGKIHLFNSDRNSSINVTVSSNVAFFGIQSVNRPRLVTDIFMVFDYHKVEVLAANVVVNQKQLTLTVTAVVNGNGENTIEKIKRDIVLNL</sequence>
<comment type="caution">
    <text evidence="16">The sequence shown here is derived from an EMBL/GenBank/DDBJ whole genome shotgun (WGS) entry which is preliminary data.</text>
</comment>
<comment type="caution">
    <text evidence="13">Lacks conserved residue(s) required for the propagation of feature annotation.</text>
</comment>
<evidence type="ECO:0000256" key="11">
    <source>
        <dbReference type="ARBA" id="ARBA00023163"/>
    </source>
</evidence>
<keyword evidence="10 13" id="KW-0472">Membrane</keyword>
<dbReference type="InterPro" id="IPR044173">
    <property type="entry name" value="CASPL"/>
</dbReference>
<evidence type="ECO:0000256" key="5">
    <source>
        <dbReference type="ARBA" id="ARBA00022475"/>
    </source>
</evidence>
<keyword evidence="14" id="KW-0175">Coiled coil</keyword>
<dbReference type="InterPro" id="IPR011598">
    <property type="entry name" value="bHLH_dom"/>
</dbReference>
<dbReference type="AlphaFoldDB" id="A0A1R3JUJ4"/>
<dbReference type="PANTHER" id="PTHR36488:SF8">
    <property type="entry name" value="CASP-LIKE PROTEIN 1U1"/>
    <property type="match status" value="1"/>
</dbReference>
<evidence type="ECO:0000256" key="14">
    <source>
        <dbReference type="SAM" id="Coils"/>
    </source>
</evidence>
<keyword evidence="17" id="KW-1185">Reference proteome</keyword>
<dbReference type="Pfam" id="PF00010">
    <property type="entry name" value="HLH"/>
    <property type="match status" value="1"/>
</dbReference>
<evidence type="ECO:0000256" key="1">
    <source>
        <dbReference type="ARBA" id="ARBA00004123"/>
    </source>
</evidence>
<dbReference type="SMART" id="SM00353">
    <property type="entry name" value="HLH"/>
    <property type="match status" value="1"/>
</dbReference>
<dbReference type="InterPro" id="IPR045239">
    <property type="entry name" value="bHLH95_bHLH"/>
</dbReference>